<evidence type="ECO:0000313" key="2">
    <source>
        <dbReference type="EMBL" id="ETO24250.1"/>
    </source>
</evidence>
<keyword evidence="3" id="KW-1185">Reference proteome</keyword>
<dbReference type="SUPFAM" id="SSF48452">
    <property type="entry name" value="TPR-like"/>
    <property type="match status" value="1"/>
</dbReference>
<evidence type="ECO:0000256" key="1">
    <source>
        <dbReference type="SAM" id="MobiDB-lite"/>
    </source>
</evidence>
<sequence length="330" mass="38050">AEQHFQHAILLEPWYLLYRMAYAEFLWHDCHRYQDCLNQYQLILSHEKPSTININTNVGSNNNLGMADSSKCFFDSRNVVDVRFNYALLLRDHFHRLQDAVQQLQLLLQLNPNDSDVQSELETTKALLQASSTANELTTPSNSTDVDGKTKHPKSTRNSSFRLLSTNVRKSPCTCERVSNKKIKHNILYVTDPITKSHLSLCRMNITIHPNSPNLKSNKPNISTPNYDKISISKKTIKCIAHLYLTTKPSAFPKEHSKSIEKLCQSGNKLIIKKADDVVQLLHLFKSIHDDLPTMLIYHIFIPLSKYPRFAYMCLFIYYSLCFDLPNFSK</sequence>
<feature type="compositionally biased region" description="Polar residues" evidence="1">
    <location>
        <begin position="131"/>
        <end position="145"/>
    </location>
</feature>
<accession>X6ND39</accession>
<reference evidence="2 3" key="1">
    <citation type="journal article" date="2013" name="Curr. Biol.">
        <title>The Genome of the Foraminiferan Reticulomyxa filosa.</title>
        <authorList>
            <person name="Glockner G."/>
            <person name="Hulsmann N."/>
            <person name="Schleicher M."/>
            <person name="Noegel A.A."/>
            <person name="Eichinger L."/>
            <person name="Gallinger C."/>
            <person name="Pawlowski J."/>
            <person name="Sierra R."/>
            <person name="Euteneuer U."/>
            <person name="Pillet L."/>
            <person name="Moustafa A."/>
            <person name="Platzer M."/>
            <person name="Groth M."/>
            <person name="Szafranski K."/>
            <person name="Schliwa M."/>
        </authorList>
    </citation>
    <scope>NUCLEOTIDE SEQUENCE [LARGE SCALE GENOMIC DNA]</scope>
</reference>
<feature type="non-terminal residue" evidence="2">
    <location>
        <position position="1"/>
    </location>
</feature>
<dbReference type="Proteomes" id="UP000023152">
    <property type="component" value="Unassembled WGS sequence"/>
</dbReference>
<dbReference type="Gene3D" id="1.25.40.10">
    <property type="entry name" value="Tetratricopeptide repeat domain"/>
    <property type="match status" value="1"/>
</dbReference>
<evidence type="ECO:0000313" key="3">
    <source>
        <dbReference type="Proteomes" id="UP000023152"/>
    </source>
</evidence>
<gene>
    <name evidence="2" type="ORF">RFI_12909</name>
</gene>
<dbReference type="EMBL" id="ASPP01009350">
    <property type="protein sequence ID" value="ETO24250.1"/>
    <property type="molecule type" value="Genomic_DNA"/>
</dbReference>
<comment type="caution">
    <text evidence="2">The sequence shown here is derived from an EMBL/GenBank/DDBJ whole genome shotgun (WGS) entry which is preliminary data.</text>
</comment>
<protein>
    <submittedName>
        <fullName evidence="2">Uncharacterized protein</fullName>
    </submittedName>
</protein>
<name>X6ND39_RETFI</name>
<dbReference type="AlphaFoldDB" id="X6ND39"/>
<proteinExistence type="predicted"/>
<dbReference type="InterPro" id="IPR011990">
    <property type="entry name" value="TPR-like_helical_dom_sf"/>
</dbReference>
<feature type="region of interest" description="Disordered" evidence="1">
    <location>
        <begin position="131"/>
        <end position="162"/>
    </location>
</feature>
<organism evidence="2 3">
    <name type="scientific">Reticulomyxa filosa</name>
    <dbReference type="NCBI Taxonomy" id="46433"/>
    <lineage>
        <taxon>Eukaryota</taxon>
        <taxon>Sar</taxon>
        <taxon>Rhizaria</taxon>
        <taxon>Retaria</taxon>
        <taxon>Foraminifera</taxon>
        <taxon>Monothalamids</taxon>
        <taxon>Reticulomyxidae</taxon>
        <taxon>Reticulomyxa</taxon>
    </lineage>
</organism>